<dbReference type="Gene3D" id="2.60.40.1080">
    <property type="match status" value="4"/>
</dbReference>
<dbReference type="InterPro" id="IPR037524">
    <property type="entry name" value="PA14/GLEYA"/>
</dbReference>
<dbReference type="InterPro" id="IPR001119">
    <property type="entry name" value="SLH_dom"/>
</dbReference>
<dbReference type="eggNOG" id="COG5492">
    <property type="taxonomic scope" value="Bacteria"/>
</dbReference>
<dbReference type="SMART" id="SM00758">
    <property type="entry name" value="PA14"/>
    <property type="match status" value="1"/>
</dbReference>
<dbReference type="SUPFAM" id="SSF49785">
    <property type="entry name" value="Galactose-binding domain-like"/>
    <property type="match status" value="1"/>
</dbReference>
<dbReference type="SUPFAM" id="SSF56988">
    <property type="entry name" value="Anthrax protective antigen"/>
    <property type="match status" value="1"/>
</dbReference>
<dbReference type="PROSITE" id="PS51175">
    <property type="entry name" value="CBM6"/>
    <property type="match status" value="1"/>
</dbReference>
<dbReference type="Gene3D" id="2.60.120.560">
    <property type="entry name" value="Exo-inulinase, domain 1"/>
    <property type="match status" value="4"/>
</dbReference>
<evidence type="ECO:0000259" key="9">
    <source>
        <dbReference type="PROSITE" id="PS51175"/>
    </source>
</evidence>
<feature type="domain" description="SLH" evidence="10">
    <location>
        <begin position="3011"/>
        <end position="3074"/>
    </location>
</feature>
<feature type="domain" description="SLH" evidence="10">
    <location>
        <begin position="3075"/>
        <end position="3133"/>
    </location>
</feature>
<dbReference type="eggNOG" id="COG2755">
    <property type="taxonomic scope" value="Bacteria"/>
</dbReference>
<dbReference type="Gene3D" id="3.90.182.10">
    <property type="entry name" value="Toxin - Anthrax Protective Antigen,domain 1"/>
    <property type="match status" value="1"/>
</dbReference>
<dbReference type="Pfam" id="PF07081">
    <property type="entry name" value="DUF1349"/>
    <property type="match status" value="1"/>
</dbReference>
<dbReference type="CDD" id="cd08991">
    <property type="entry name" value="GH43_HoAraf43-like"/>
    <property type="match status" value="1"/>
</dbReference>
<keyword evidence="4" id="KW-0378">Hydrolase</keyword>
<evidence type="ECO:0000313" key="13">
    <source>
        <dbReference type="Proteomes" id="UP000014155"/>
    </source>
</evidence>
<dbReference type="eggNOG" id="COG3940">
    <property type="taxonomic scope" value="Bacteria"/>
</dbReference>
<dbReference type="PROSITE" id="PS51820">
    <property type="entry name" value="PA14"/>
    <property type="match status" value="1"/>
</dbReference>
<feature type="compositionally biased region" description="Low complexity" evidence="8">
    <location>
        <begin position="2784"/>
        <end position="2800"/>
    </location>
</feature>
<feature type="domain" description="PA14" evidence="11">
    <location>
        <begin position="1127"/>
        <end position="1270"/>
    </location>
</feature>
<evidence type="ECO:0000259" key="10">
    <source>
        <dbReference type="PROSITE" id="PS51272"/>
    </source>
</evidence>
<dbReference type="InterPro" id="IPR059177">
    <property type="entry name" value="GH29D-like_dom"/>
</dbReference>
<dbReference type="SUPFAM" id="SSF75005">
    <property type="entry name" value="Arabinanase/levansucrase/invertase"/>
    <property type="match status" value="2"/>
</dbReference>
<dbReference type="Gene3D" id="2.115.10.20">
    <property type="entry name" value="Glycosyl hydrolase domain, family 43"/>
    <property type="match status" value="2"/>
</dbReference>
<dbReference type="GO" id="GO:0005975">
    <property type="term" value="P:carbohydrate metabolic process"/>
    <property type="evidence" value="ECO:0007669"/>
    <property type="project" value="InterPro"/>
</dbReference>
<keyword evidence="2" id="KW-0732">Signal</keyword>
<dbReference type="PANTHER" id="PTHR43817">
    <property type="entry name" value="GLYCOSYL HYDROLASE"/>
    <property type="match status" value="1"/>
</dbReference>
<dbReference type="InterPro" id="IPR013320">
    <property type="entry name" value="ConA-like_dom_sf"/>
</dbReference>
<evidence type="ECO:0000256" key="6">
    <source>
        <dbReference type="PIRSR" id="PIRSR606710-1"/>
    </source>
</evidence>
<evidence type="ECO:0000256" key="5">
    <source>
        <dbReference type="ARBA" id="ARBA00023295"/>
    </source>
</evidence>
<dbReference type="SUPFAM" id="SSF51445">
    <property type="entry name" value="(Trans)glycosidases"/>
    <property type="match status" value="1"/>
</dbReference>
<dbReference type="eggNOG" id="COG3934">
    <property type="taxonomic scope" value="Bacteria"/>
</dbReference>
<accession>S0FQ88</accession>
<dbReference type="Gene3D" id="2.60.120.200">
    <property type="match status" value="1"/>
</dbReference>
<dbReference type="InterPro" id="IPR009784">
    <property type="entry name" value="DUF1349"/>
</dbReference>
<dbReference type="InterPro" id="IPR023296">
    <property type="entry name" value="Glyco_hydro_beta-prop_sf"/>
</dbReference>
<dbReference type="InterPro" id="IPR005084">
    <property type="entry name" value="CBM6"/>
</dbReference>
<dbReference type="InterPro" id="IPR011658">
    <property type="entry name" value="PA14_dom"/>
</dbReference>
<dbReference type="eggNOG" id="COG5520">
    <property type="taxonomic scope" value="Bacteria"/>
</dbReference>
<dbReference type="GO" id="GO:0030246">
    <property type="term" value="F:carbohydrate binding"/>
    <property type="evidence" value="ECO:0007669"/>
    <property type="project" value="InterPro"/>
</dbReference>
<dbReference type="PATRIC" id="fig|1195236.3.peg.3137"/>
<feature type="active site" description="Proton acceptor" evidence="6">
    <location>
        <position position="2384"/>
    </location>
</feature>
<proteinExistence type="inferred from homology"/>
<feature type="domain" description="SLH" evidence="10">
    <location>
        <begin position="3138"/>
        <end position="3192"/>
    </location>
</feature>
<dbReference type="Gene3D" id="2.60.120.260">
    <property type="entry name" value="Galactose-binding domain-like"/>
    <property type="match status" value="1"/>
</dbReference>
<protein>
    <submittedName>
        <fullName evidence="12">Putative beta-xylosidase</fullName>
    </submittedName>
</protein>
<evidence type="ECO:0000256" key="8">
    <source>
        <dbReference type="SAM" id="MobiDB-lite"/>
    </source>
</evidence>
<sequence>MSSKKTKSGLKKSHIRALSIFLAVALILSGIFPSLFLGKVAAADIYDSDTANDGISSSSAADTTSGGAIDLNPGELVDENLFQGLNAFQSYITDCFSDDFNDGNADGWTAYGSSDAGNRGTWSVNASGQYTIGGCPGAKAVAEDTSFGDLVYEADISVSGLNSDGTGFLFRVSDPVGNVADGYNGYYIALRVDKRMQLGRVTGNNVWKELAVVKVPCASGHLKVIAVGNNIKAYLNDVLYLDYTDNDGSQVTSPGAIGLRTWWGTSQIDNISVRDYNTQPVQTPQFNVQEGIYSSEKTIEMTSDTAGAEIRYTTDGSIPDSNSNLYTSSITISNTTLFKAKAFRAGKPASDMAKALYVIATEGARFSDDFEDGDRSAWATYEGLEAGRTQTEAGGVYTFTRPRGDKAVTGSGYTDFILEGEVNPFESGQSSGFSFRVSNPGNGADKLDGYFLGINVSNYVEICKFSSAGNGVWTDIGNFPAVVNKNAANHLKIIGVGQSFYIYVNGKFVTDIIDNSHAEGGIALRAWNDNGNVTYDNVSAVKLFPLKQQVAAPLISPEACTFANTQEVTISCATADAAIHYTTDGSTPTAASPVYSGKITLTVTATVKAYAEKAGMSDSIVQSVTYTKATANFTDDFSDGNANGWTTYGGTWSAADGAYSVNAGGGFKAVADGANFADFTYEADVSFTGGTESNNTGLIFRVSDPKVGGDMLKGYYAGICRDGKAQIGRFNNNWQELATIPYPIAAGQVYHIKVTANGSNIDMYIDGSHVAGVVDTMFTSGSIGMRTWLVNSRYDNISVTTDAAAEKPIYNWSWVKGAVFVPTNVVNEIQQWKEYDHEVNDRELSYAHAYGINLVRVYLHNLLWENNSAKLLNDFEDFLSLADKYDIKVEAVFFDDCWDDHPTYDYDPAISPRYGAHNSRWVEAPGDDYKALYNNADGVVKAKLKAYVEGIVGAHLNDDRIAFWNTYNEPSNGESGIYDQVTKQLMNDSRIWIKELGSKIPVSATAGQFSGAPFSDFLTWHPYEATYPKTFNSVGRTFTADASVLADECMQRNNQSVPGIVENYGDKGIGFVMWELGIGRDNCRFPWGSDVNPLTYEPEKPFHGVVYPDGHPWSVDDVKALKGDAFNTLPLFRVQYFRDSNFTDMAKSSITPRIDFDLGDEKGTGSPDASAGIDRDNFSIRWAGSIRPAVSGSYTFYADSDNVAGIWVGNTKVVNKISNTREEVSGTINLTAGQQYPVKIEYVHATGSASMHVKWSGPSLGKTVLLPVLSTSPVTAVSLNTDTLVLGVGDSRKLFASLEPLDAANQNVIWSTDNPAFVKVDQDGTVKALSEGSAVITVTTEDGSFTDTCTVTVTKSSKFSNPIVPVGSGSGSADPSVVFKDGYYYYCKSENDGAIQVAKARRLQDIGTAPRVTVYTPPAGTMYSKELWAPELQYLDGKWYIYFAADNGSNANHRMYVLEGNSQDPQGSYTFKGKISDPTDKWAIDGAAFQKDGRMYFVWSGWEGNVDGRQDLYIAPMSNPWTISGDRVRISSPEKDWEKKAGPAYINEGPEILQKDGKIFIVYSASGSWSDDYCLGMLTNTGGDILNPAAWTKTGPVFSKAAGAYGAGHNSFTVSPDGTEDWIVYHADKNSGGSWGNRSVRAQKFTWNADGTPNFGTPVGYGELIEQPSGTPEVNRHSYEAEDAVTGGKAKIVDSGNASGGKVVGNLDTVDSDYVLFNVNVTKAGTYTMTVMADNGSAEGIAEQKVTVNDGEPQTVTYKNFGWGNFNPSSLTVTLKEGLNTGKLAKKTAFAQIDRIVLEELEDGGVAVPVESLSLNKQSIMVTKGMNGTITAAIRPIVGTNKAVTISTTNNQIAAASKTGEDLASGTVTITIGGIAPGTAVIKVASAENPEIYAECEVTVRDLPTDPDLSGYTVDNFDGAVLDKNIWTIWNETPEDWSIGQGAVTIHTQPTDVYQDNNSQNNVFLRSIPASGDFEIVTKLTAPVALNHQQAGLFVWKDADNFVKLAHVWVNGRTLETAYEVSGTYKKPNNFAPHPGGDTVTLKIKKIGNVYTTYYWDGYGWIQASDPVTTNIGGPLKAGFFANNIVAANDRINVKFEYFAIKEISGGVDLDRKALTVPKGQSSKLTNNGLSGANVIWSSGNNSIATVDQNGLITAVSSGRVIITARSKEGDFKDKCVVTVPETETQPEILFADDFSGGNAGWSTYGGTWQMAGGEYTVNSGAGYKAVLDKDFTDYVFEADVQITSGSEAGMIFRVSNPSTGADAFDGYYLGINAAQKSAVLGKMENGSWTEIANKKLNIKVGEWTHMKVVVDQAHIQAFINDNPLNTNAYPKFDLVESTHIATGKLGLRTFNAAAKFDNVKVFSYKAVDLGETYTNSVLPDTADPYVLQYNGTYYLYGTNTETGDTNKSRGIKVYTSTDLVKWTDRGLALKNEDSWGNKWFWAPEVVERNGTFYMYYAVEERLAVAVSKSPLGPFVQEVQEPMKPDTVKIDAHVFKDGDGKQYLYFVRFNNANEIWVAELNDDMKTIKEETMTFCFRPTQAWEQSQKPPVANINEGPFVIKHNGIYYLTYSGNHFESPDYGVGYATSSSPMGPWTKYEYNPIMKSNLVVPGAGHHSLVYSPDGTELFMVYHTHYNTGSTEPRKLSIDRVHFVPQGNGLPDAMEVWGPTVTLQPMPSNGKVVVPVTSITIAGENGADTITVYGGTLKMTRAVTPENADNSVTWSIVSGSEYATISADGVLTAKANGIVTVKAVAKDGSGVESNVYTITITNQNRPGEPSNPPSTPSASNSGSSSNSSGTPAETKPQTAQLEVKPVLNGAGKTAQAAVSSEDLKKALEAAKIDSAGNKTVTIKVSEVKGAEQYELGLPKTSVASAQTNLLKIDSPVAAITVPGNLFNAKDVTGDSINILIGKGDRSGVKDEAAIKTIGDRPVIEIKASAGGKELKLSNPQTAVTVSLDYKPNAEELRNSQHITVWAIDENGNTKPVPSGKYDAKTGQVTFTAHSLGKYAVVYVNKTFNDLNNHLWAKEKIEVMAAKGIINGTSDTTYSPGKNITRADFVVLLVNALGLNAAPGGNFDDVNKDSYYYNAVAIAKELGIVNGVGNNKFNPAQSISRQDMMVIAANAMKVAGKTISKGSASDIAGFKDRELVSAYAEDAAATLVKAGIIAGSGNALNPQKTATRAETAVIIYNIYNK</sequence>
<gene>
    <name evidence="12" type="ORF">CTER_2817</name>
</gene>
<keyword evidence="3" id="KW-0677">Repeat</keyword>
<dbReference type="Pfam" id="PF02368">
    <property type="entry name" value="Big_2"/>
    <property type="match status" value="3"/>
</dbReference>
<comment type="caution">
    <text evidence="12">The sequence shown here is derived from an EMBL/GenBank/DDBJ whole genome shotgun (WGS) entry which is preliminary data.</text>
</comment>
<dbReference type="Pfam" id="PF04616">
    <property type="entry name" value="Glyco_hydro_43"/>
    <property type="match status" value="2"/>
</dbReference>
<dbReference type="SUPFAM" id="SSF49899">
    <property type="entry name" value="Concanavalin A-like lectins/glucanases"/>
    <property type="match status" value="3"/>
</dbReference>
<dbReference type="Proteomes" id="UP000014155">
    <property type="component" value="Unassembled WGS sequence"/>
</dbReference>
<evidence type="ECO:0000256" key="2">
    <source>
        <dbReference type="ARBA" id="ARBA00022729"/>
    </source>
</evidence>
<dbReference type="eggNOG" id="COG1409">
    <property type="taxonomic scope" value="Bacteria"/>
</dbReference>
<dbReference type="SMART" id="SM00635">
    <property type="entry name" value="BID_2"/>
    <property type="match status" value="4"/>
</dbReference>
<evidence type="ECO:0000313" key="12">
    <source>
        <dbReference type="EMBL" id="EMS71324.1"/>
    </source>
</evidence>
<dbReference type="Pfam" id="PF00395">
    <property type="entry name" value="SLH"/>
    <property type="match status" value="3"/>
</dbReference>
<dbReference type="eggNOG" id="COG2273">
    <property type="taxonomic scope" value="Bacteria"/>
</dbReference>
<dbReference type="RefSeq" id="WP_004626626.1">
    <property type="nucleotide sequence ID" value="NZ_AORV01000039.1"/>
</dbReference>
<dbReference type="InterPro" id="IPR003343">
    <property type="entry name" value="Big_2"/>
</dbReference>
<feature type="site" description="Important for catalytic activity, responsible for pKa modulation of the active site Glu and correct orientation of both the proton donor and substrate" evidence="7">
    <location>
        <position position="2491"/>
    </location>
</feature>
<dbReference type="PROSITE" id="PS51272">
    <property type="entry name" value="SLH"/>
    <property type="match status" value="3"/>
</dbReference>
<evidence type="ECO:0000256" key="1">
    <source>
        <dbReference type="ARBA" id="ARBA00009865"/>
    </source>
</evidence>
<dbReference type="GO" id="GO:0004553">
    <property type="term" value="F:hydrolase activity, hydrolyzing O-glycosyl compounds"/>
    <property type="evidence" value="ECO:0007669"/>
    <property type="project" value="InterPro"/>
</dbReference>
<evidence type="ECO:0000256" key="3">
    <source>
        <dbReference type="ARBA" id="ARBA00022737"/>
    </source>
</evidence>
<dbReference type="Gene3D" id="3.20.20.80">
    <property type="entry name" value="Glycosidases"/>
    <property type="match status" value="1"/>
</dbReference>
<dbReference type="EMBL" id="AORV01000039">
    <property type="protein sequence ID" value="EMS71324.1"/>
    <property type="molecule type" value="Genomic_DNA"/>
</dbReference>
<dbReference type="InterPro" id="IPR008979">
    <property type="entry name" value="Galactose-bd-like_sf"/>
</dbReference>
<evidence type="ECO:0000256" key="7">
    <source>
        <dbReference type="PIRSR" id="PIRSR606710-2"/>
    </source>
</evidence>
<comment type="similarity">
    <text evidence="1">Belongs to the glycosyl hydrolase 43 family.</text>
</comment>
<dbReference type="eggNOG" id="COG3507">
    <property type="taxonomic scope" value="Bacteria"/>
</dbReference>
<dbReference type="InterPro" id="IPR008964">
    <property type="entry name" value="Invasin/intimin_cell_adhesion"/>
</dbReference>
<keyword evidence="5" id="KW-0326">Glycosidase</keyword>
<evidence type="ECO:0000256" key="4">
    <source>
        <dbReference type="ARBA" id="ARBA00022801"/>
    </source>
</evidence>
<feature type="region of interest" description="Disordered" evidence="8">
    <location>
        <begin position="2768"/>
        <end position="2806"/>
    </location>
</feature>
<keyword evidence="13" id="KW-1185">Reference proteome</keyword>
<name>S0FQ88_RUMCE</name>
<evidence type="ECO:0000259" key="11">
    <source>
        <dbReference type="PROSITE" id="PS51820"/>
    </source>
</evidence>
<reference evidence="12 13" key="1">
    <citation type="journal article" date="2013" name="Genome Announc.">
        <title>Draft Genome Sequence of the Cellulolytic, Mesophilic, Anaerobic Bacterium Clostridium termitidis Strain CT1112 (DSM 5398).</title>
        <authorList>
            <person name="Lal S."/>
            <person name="Ramachandran U."/>
            <person name="Zhang X."/>
            <person name="Munir R."/>
            <person name="Sparling R."/>
            <person name="Levin D.B."/>
        </authorList>
    </citation>
    <scope>NUCLEOTIDE SEQUENCE [LARGE SCALE GENOMIC DNA]</scope>
    <source>
        <strain evidence="12 13">CT1112</strain>
    </source>
</reference>
<dbReference type="InterPro" id="IPR010496">
    <property type="entry name" value="AL/BT2_dom"/>
</dbReference>
<dbReference type="InterPro" id="IPR006710">
    <property type="entry name" value="Glyco_hydro_43"/>
</dbReference>
<feature type="active site" description="Proton donor" evidence="6">
    <location>
        <position position="2555"/>
    </location>
</feature>
<dbReference type="Pfam" id="PF06439">
    <property type="entry name" value="3keto-disac_hyd"/>
    <property type="match status" value="4"/>
</dbReference>
<organism evidence="12 13">
    <name type="scientific">Ruminiclostridium cellobioparum subsp. termitidis CT1112</name>
    <dbReference type="NCBI Taxonomy" id="1195236"/>
    <lineage>
        <taxon>Bacteria</taxon>
        <taxon>Bacillati</taxon>
        <taxon>Bacillota</taxon>
        <taxon>Clostridia</taxon>
        <taxon>Eubacteriales</taxon>
        <taxon>Oscillospiraceae</taxon>
        <taxon>Ruminiclostridium</taxon>
    </lineage>
</organism>
<dbReference type="Pfam" id="PF13290">
    <property type="entry name" value="CHB_HEX_C_1"/>
    <property type="match status" value="2"/>
</dbReference>
<dbReference type="PANTHER" id="PTHR43817:SF1">
    <property type="entry name" value="HYDROLASE, FAMILY 43, PUTATIVE (AFU_ORTHOLOGUE AFUA_3G01660)-RELATED"/>
    <property type="match status" value="1"/>
</dbReference>
<dbReference type="STRING" id="1195236.CTER_2817"/>
<feature type="domain" description="CBM6" evidence="9">
    <location>
        <begin position="1677"/>
        <end position="1799"/>
    </location>
</feature>
<dbReference type="SUPFAM" id="SSF49373">
    <property type="entry name" value="Invasin/intimin cell-adhesion fragments"/>
    <property type="match status" value="3"/>
</dbReference>
<dbReference type="CDD" id="cd18820">
    <property type="entry name" value="GH43_LbAraf43-like"/>
    <property type="match status" value="1"/>
</dbReference>
<dbReference type="InterPro" id="IPR017853">
    <property type="entry name" value="GH"/>
</dbReference>
<dbReference type="Pfam" id="PF07691">
    <property type="entry name" value="PA14"/>
    <property type="match status" value="1"/>
</dbReference>